<proteinExistence type="predicted"/>
<reference evidence="3" key="1">
    <citation type="journal article" date="2014" name="Science">
        <title>Ancient hybridizations among the ancestral genomes of bread wheat.</title>
        <authorList>
            <consortium name="International Wheat Genome Sequencing Consortium,"/>
            <person name="Marcussen T."/>
            <person name="Sandve S.R."/>
            <person name="Heier L."/>
            <person name="Spannagl M."/>
            <person name="Pfeifer M."/>
            <person name="Jakobsen K.S."/>
            <person name="Wulff B.B."/>
            <person name="Steuernagel B."/>
            <person name="Mayer K.F."/>
            <person name="Olsen O.A."/>
        </authorList>
    </citation>
    <scope>NUCLEOTIDE SEQUENCE [LARGE SCALE GENOMIC DNA]</scope>
    <source>
        <strain evidence="3">cv. AL8/78</strain>
    </source>
</reference>
<dbReference type="Proteomes" id="UP000015105">
    <property type="component" value="Chromosome 5D"/>
</dbReference>
<keyword evidence="1" id="KW-1133">Transmembrane helix</keyword>
<accession>A0A453MLM1</accession>
<reference evidence="2" key="5">
    <citation type="journal article" date="2021" name="G3 (Bethesda)">
        <title>Aegilops tauschii genome assembly Aet v5.0 features greater sequence contiguity and improved annotation.</title>
        <authorList>
            <person name="Wang L."/>
            <person name="Zhu T."/>
            <person name="Rodriguez J.C."/>
            <person name="Deal K.R."/>
            <person name="Dubcovsky J."/>
            <person name="McGuire P.E."/>
            <person name="Lux T."/>
            <person name="Spannagl M."/>
            <person name="Mayer K.F.X."/>
            <person name="Baldrich P."/>
            <person name="Meyers B.C."/>
            <person name="Huo N."/>
            <person name="Gu Y.Q."/>
            <person name="Zhou H."/>
            <person name="Devos K.M."/>
            <person name="Bennetzen J.L."/>
            <person name="Unver T."/>
            <person name="Budak H."/>
            <person name="Gulick P.J."/>
            <person name="Galiba G."/>
            <person name="Kalapos B."/>
            <person name="Nelson D.R."/>
            <person name="Li P."/>
            <person name="You F.M."/>
            <person name="Luo M.C."/>
            <person name="Dvorak J."/>
        </authorList>
    </citation>
    <scope>NUCLEOTIDE SEQUENCE [LARGE SCALE GENOMIC DNA]</scope>
    <source>
        <strain evidence="2">cv. AL8/78</strain>
    </source>
</reference>
<protein>
    <submittedName>
        <fullName evidence="2">Uncharacterized protein</fullName>
    </submittedName>
</protein>
<keyword evidence="1" id="KW-0472">Membrane</keyword>
<keyword evidence="3" id="KW-1185">Reference proteome</keyword>
<dbReference type="AlphaFoldDB" id="A0A453MLM1"/>
<reference evidence="3" key="2">
    <citation type="journal article" date="2017" name="Nat. Plants">
        <title>The Aegilops tauschii genome reveals multiple impacts of transposons.</title>
        <authorList>
            <person name="Zhao G."/>
            <person name="Zou C."/>
            <person name="Li K."/>
            <person name="Wang K."/>
            <person name="Li T."/>
            <person name="Gao L."/>
            <person name="Zhang X."/>
            <person name="Wang H."/>
            <person name="Yang Z."/>
            <person name="Liu X."/>
            <person name="Jiang W."/>
            <person name="Mao L."/>
            <person name="Kong X."/>
            <person name="Jiao Y."/>
            <person name="Jia J."/>
        </authorList>
    </citation>
    <scope>NUCLEOTIDE SEQUENCE [LARGE SCALE GENOMIC DNA]</scope>
    <source>
        <strain evidence="3">cv. AL8/78</strain>
    </source>
</reference>
<dbReference type="Gramene" id="AET5Gv21230600.4">
    <property type="protein sequence ID" value="AET5Gv21230600.4"/>
    <property type="gene ID" value="AET5Gv21230600"/>
</dbReference>
<evidence type="ECO:0000313" key="3">
    <source>
        <dbReference type="Proteomes" id="UP000015105"/>
    </source>
</evidence>
<name>A0A453MLM1_AEGTS</name>
<sequence>MPYRRRLKLQFLALTRNNLKTKAERESIQNEVYYYFRGILVSSCYLLHTYTVFDFLRCLP</sequence>
<feature type="transmembrane region" description="Helical" evidence="1">
    <location>
        <begin position="32"/>
        <end position="53"/>
    </location>
</feature>
<organism evidence="2 3">
    <name type="scientific">Aegilops tauschii subsp. strangulata</name>
    <name type="common">Goatgrass</name>
    <dbReference type="NCBI Taxonomy" id="200361"/>
    <lineage>
        <taxon>Eukaryota</taxon>
        <taxon>Viridiplantae</taxon>
        <taxon>Streptophyta</taxon>
        <taxon>Embryophyta</taxon>
        <taxon>Tracheophyta</taxon>
        <taxon>Spermatophyta</taxon>
        <taxon>Magnoliopsida</taxon>
        <taxon>Liliopsida</taxon>
        <taxon>Poales</taxon>
        <taxon>Poaceae</taxon>
        <taxon>BOP clade</taxon>
        <taxon>Pooideae</taxon>
        <taxon>Triticodae</taxon>
        <taxon>Triticeae</taxon>
        <taxon>Triticinae</taxon>
        <taxon>Aegilops</taxon>
    </lineage>
</organism>
<keyword evidence="1" id="KW-0812">Transmembrane</keyword>
<reference evidence="2" key="4">
    <citation type="submission" date="2019-03" db="UniProtKB">
        <authorList>
            <consortium name="EnsemblPlants"/>
        </authorList>
    </citation>
    <scope>IDENTIFICATION</scope>
</reference>
<evidence type="ECO:0000256" key="1">
    <source>
        <dbReference type="SAM" id="Phobius"/>
    </source>
</evidence>
<reference evidence="2" key="3">
    <citation type="journal article" date="2017" name="Nature">
        <title>Genome sequence of the progenitor of the wheat D genome Aegilops tauschii.</title>
        <authorList>
            <person name="Luo M.C."/>
            <person name="Gu Y.Q."/>
            <person name="Puiu D."/>
            <person name="Wang H."/>
            <person name="Twardziok S.O."/>
            <person name="Deal K.R."/>
            <person name="Huo N."/>
            <person name="Zhu T."/>
            <person name="Wang L."/>
            <person name="Wang Y."/>
            <person name="McGuire P.E."/>
            <person name="Liu S."/>
            <person name="Long H."/>
            <person name="Ramasamy R.K."/>
            <person name="Rodriguez J.C."/>
            <person name="Van S.L."/>
            <person name="Yuan L."/>
            <person name="Wang Z."/>
            <person name="Xia Z."/>
            <person name="Xiao L."/>
            <person name="Anderson O.D."/>
            <person name="Ouyang S."/>
            <person name="Liang Y."/>
            <person name="Zimin A.V."/>
            <person name="Pertea G."/>
            <person name="Qi P."/>
            <person name="Bennetzen J.L."/>
            <person name="Dai X."/>
            <person name="Dawson M.W."/>
            <person name="Muller H.G."/>
            <person name="Kugler K."/>
            <person name="Rivarola-Duarte L."/>
            <person name="Spannagl M."/>
            <person name="Mayer K.F.X."/>
            <person name="Lu F.H."/>
            <person name="Bevan M.W."/>
            <person name="Leroy P."/>
            <person name="Li P."/>
            <person name="You F.M."/>
            <person name="Sun Q."/>
            <person name="Liu Z."/>
            <person name="Lyons E."/>
            <person name="Wicker T."/>
            <person name="Salzberg S.L."/>
            <person name="Devos K.M."/>
            <person name="Dvorak J."/>
        </authorList>
    </citation>
    <scope>NUCLEOTIDE SEQUENCE [LARGE SCALE GENOMIC DNA]</scope>
    <source>
        <strain evidence="2">cv. AL8/78</strain>
    </source>
</reference>
<evidence type="ECO:0000313" key="2">
    <source>
        <dbReference type="EnsemblPlants" id="AET5Gv21230600.4"/>
    </source>
</evidence>
<dbReference type="EnsemblPlants" id="AET5Gv21230600.4">
    <property type="protein sequence ID" value="AET5Gv21230600.4"/>
    <property type="gene ID" value="AET5Gv21230600"/>
</dbReference>